<name>U2ZXV8_9SPHN</name>
<keyword evidence="3" id="KW-1185">Reference proteome</keyword>
<comment type="caution">
    <text evidence="2">The sequence shown here is derived from an EMBL/GenBank/DDBJ whole genome shotgun (WGS) entry which is preliminary data.</text>
</comment>
<gene>
    <name evidence="2" type="ORF">NT2_01_01110</name>
</gene>
<feature type="domain" description="Glutamine amidotransferase" evidence="1">
    <location>
        <begin position="29"/>
        <end position="186"/>
    </location>
</feature>
<dbReference type="CDD" id="cd01741">
    <property type="entry name" value="GATase1_1"/>
    <property type="match status" value="1"/>
</dbReference>
<dbReference type="PANTHER" id="PTHR42695:SF5">
    <property type="entry name" value="GLUTAMINE AMIDOTRANSFERASE YLR126C-RELATED"/>
    <property type="match status" value="1"/>
</dbReference>
<proteinExistence type="predicted"/>
<dbReference type="OrthoDB" id="9813383at2"/>
<reference evidence="2 3" key="1">
    <citation type="submission" date="2013-09" db="EMBL/GenBank/DDBJ databases">
        <title>Whole genome shotgun sequence of Novosphingobium tardaugens NBRC 16725.</title>
        <authorList>
            <person name="Isaki S."/>
            <person name="Hosoyama A."/>
            <person name="Tsuchikane K."/>
            <person name="Katsumata H."/>
            <person name="Ando Y."/>
            <person name="Yamazaki S."/>
            <person name="Fujita N."/>
        </authorList>
    </citation>
    <scope>NUCLEOTIDE SEQUENCE [LARGE SCALE GENOMIC DNA]</scope>
    <source>
        <strain evidence="2 3">NBRC 16725</strain>
    </source>
</reference>
<dbReference type="Pfam" id="PF00117">
    <property type="entry name" value="GATase"/>
    <property type="match status" value="1"/>
</dbReference>
<dbReference type="PROSITE" id="PS51273">
    <property type="entry name" value="GATASE_TYPE_1"/>
    <property type="match status" value="1"/>
</dbReference>
<dbReference type="NCBIfam" id="NF005458">
    <property type="entry name" value="PRK07053.1"/>
    <property type="match status" value="1"/>
</dbReference>
<dbReference type="KEGG" id="ntd:EGO55_16595"/>
<dbReference type="EMBL" id="BASZ01000001">
    <property type="protein sequence ID" value="GAD47343.1"/>
    <property type="molecule type" value="Genomic_DNA"/>
</dbReference>
<dbReference type="InterPro" id="IPR017926">
    <property type="entry name" value="GATASE"/>
</dbReference>
<organism evidence="2 3">
    <name type="scientific">Caenibius tardaugens NBRC 16725</name>
    <dbReference type="NCBI Taxonomy" id="1219035"/>
    <lineage>
        <taxon>Bacteria</taxon>
        <taxon>Pseudomonadati</taxon>
        <taxon>Pseudomonadota</taxon>
        <taxon>Alphaproteobacteria</taxon>
        <taxon>Sphingomonadales</taxon>
        <taxon>Erythrobacteraceae</taxon>
        <taxon>Caenibius</taxon>
    </lineage>
</organism>
<accession>U2ZXV8</accession>
<dbReference type="RefSeq" id="WP_021688250.1">
    <property type="nucleotide sequence ID" value="NZ_BASZ01000001.1"/>
</dbReference>
<dbReference type="InterPro" id="IPR044992">
    <property type="entry name" value="ChyE-like"/>
</dbReference>
<dbReference type="InterPro" id="IPR029062">
    <property type="entry name" value="Class_I_gatase-like"/>
</dbReference>
<dbReference type="PANTHER" id="PTHR42695">
    <property type="entry name" value="GLUTAMINE AMIDOTRANSFERASE YLR126C-RELATED"/>
    <property type="match status" value="1"/>
</dbReference>
<evidence type="ECO:0000313" key="2">
    <source>
        <dbReference type="EMBL" id="GAD47343.1"/>
    </source>
</evidence>
<dbReference type="Proteomes" id="UP000016568">
    <property type="component" value="Unassembled WGS sequence"/>
</dbReference>
<dbReference type="AlphaFoldDB" id="U2ZXV8"/>
<protein>
    <recommendedName>
        <fullName evidence="1">Glutamine amidotransferase domain-containing protein</fullName>
    </recommendedName>
</protein>
<evidence type="ECO:0000313" key="3">
    <source>
        <dbReference type="Proteomes" id="UP000016568"/>
    </source>
</evidence>
<sequence length="252" mass="28097">MNPKRALIIRHVPHEGIAGYREPIEAAGYEVDRIDVSDQRFGSLDLCEPDLLIMMGGPMGVYEQDRYPWIACQLRRLALRLASDRPTLGVCFGAQMMATALGAEVYAGPVKEVGFHPIEVHRHVSNNPLHHLTDTPILHWHGDTFTLPDNVELLASSHVYDHQAFRRGNNILALQFHAEMGLDPRFDAWVEQWPESVVEAGGDEASLRHAHDHYGPGAVDAGRAVIRDWLEGVSHTRMPLSLSQTPRKSAAL</sequence>
<dbReference type="SUPFAM" id="SSF52317">
    <property type="entry name" value="Class I glutamine amidotransferase-like"/>
    <property type="match status" value="1"/>
</dbReference>
<dbReference type="Gene3D" id="3.40.50.880">
    <property type="match status" value="1"/>
</dbReference>
<evidence type="ECO:0000259" key="1">
    <source>
        <dbReference type="Pfam" id="PF00117"/>
    </source>
</evidence>
<dbReference type="GO" id="GO:0005829">
    <property type="term" value="C:cytosol"/>
    <property type="evidence" value="ECO:0007669"/>
    <property type="project" value="TreeGrafter"/>
</dbReference>
<dbReference type="eggNOG" id="COG0518">
    <property type="taxonomic scope" value="Bacteria"/>
</dbReference>